<organism evidence="1 2">
    <name type="scientific">Oxynema aestuarii AP17</name>
    <dbReference type="NCBI Taxonomy" id="2064643"/>
    <lineage>
        <taxon>Bacteria</taxon>
        <taxon>Bacillati</taxon>
        <taxon>Cyanobacteriota</taxon>
        <taxon>Cyanophyceae</taxon>
        <taxon>Oscillatoriophycideae</taxon>
        <taxon>Oscillatoriales</taxon>
        <taxon>Oscillatoriaceae</taxon>
        <taxon>Oxynema</taxon>
        <taxon>Oxynema aestuarii</taxon>
    </lineage>
</organism>
<evidence type="ECO:0000313" key="2">
    <source>
        <dbReference type="Proteomes" id="UP000500857"/>
    </source>
</evidence>
<reference evidence="1 2" key="1">
    <citation type="submission" date="2020-04" db="EMBL/GenBank/DDBJ databases">
        <authorList>
            <person name="Basu S."/>
            <person name="Maruthanayagam V."/>
            <person name="Chakraborty S."/>
            <person name="Pramanik A."/>
            <person name="Mukherjee J."/>
            <person name="Brink B."/>
        </authorList>
    </citation>
    <scope>NUCLEOTIDE SEQUENCE [LARGE SCALE GENOMIC DNA]</scope>
    <source>
        <strain evidence="1 2">AP17</strain>
    </source>
</reference>
<dbReference type="KEGG" id="oxy:HCG48_01880"/>
<name>A0A6H1TSA5_9CYAN</name>
<sequence length="63" mass="7263">MMNCPCCSNSLLAHIGSSGLYWYCCNCRQAMPALSEYRRSHHRISSRFSREQEDCLDSSNLEN</sequence>
<keyword evidence="2" id="KW-1185">Reference proteome</keyword>
<proteinExistence type="predicted"/>
<dbReference type="Proteomes" id="UP000500857">
    <property type="component" value="Chromosome"/>
</dbReference>
<evidence type="ECO:0000313" key="1">
    <source>
        <dbReference type="EMBL" id="QIZ69488.1"/>
    </source>
</evidence>
<dbReference type="EMBL" id="CP051167">
    <property type="protein sequence ID" value="QIZ69488.1"/>
    <property type="molecule type" value="Genomic_DNA"/>
</dbReference>
<dbReference type="RefSeq" id="WP_168567645.1">
    <property type="nucleotide sequence ID" value="NZ_CP051167.1"/>
</dbReference>
<accession>A0A6H1TSA5</accession>
<gene>
    <name evidence="1" type="ORF">HCG48_01880</name>
</gene>
<protein>
    <submittedName>
        <fullName evidence="1">Uncharacterized protein</fullName>
    </submittedName>
</protein>
<dbReference type="AlphaFoldDB" id="A0A6H1TSA5"/>